<name>A0A6J5L1A4_9CAUD</name>
<organism evidence="1">
    <name type="scientific">uncultured Caudovirales phage</name>
    <dbReference type="NCBI Taxonomy" id="2100421"/>
    <lineage>
        <taxon>Viruses</taxon>
        <taxon>Duplodnaviria</taxon>
        <taxon>Heunggongvirae</taxon>
        <taxon>Uroviricota</taxon>
        <taxon>Caudoviricetes</taxon>
        <taxon>Peduoviridae</taxon>
        <taxon>Maltschvirus</taxon>
        <taxon>Maltschvirus maltsch</taxon>
    </lineage>
</organism>
<sequence>MAAYEGTVTPQHMYPAANGNMLTMLQLRFGRVVNVYLPDNPANQNKHFTEYDVLVEQGSEHEEASRYFLPRCCVLSDFGGAADYSRWTPRPMDPSKKKDPDFGDASRVLVLCVNASTFNGIILGGIQHSKGVPDNKDDGHNAISVFNGITTSINKDGEWTLTYGGATDALGVTQVAKDVAGSKFRLTKDGSISFSTSGDNQRFTLDHAKKETNLLTDQALRIASNNIVDIQSKSDFTMGIGGKWSVGVSGEIDFSTDSSMNFRADSLITTDSAGVHFGSANNQMMLGTNYRTSQAILNATQQAGWTTIASQIGIAGGLLASAGGAFATVATLDSTPIVGPVLGAIPMAAGAAFVSSAAAILTAVAAAIPALMVTPLATFESTAPDYLSNKNLLD</sequence>
<accession>A0A6J5L1A4</accession>
<reference evidence="1" key="1">
    <citation type="submission" date="2020-04" db="EMBL/GenBank/DDBJ databases">
        <authorList>
            <person name="Chiriac C."/>
            <person name="Salcher M."/>
            <person name="Ghai R."/>
            <person name="Kavagutti S V."/>
        </authorList>
    </citation>
    <scope>NUCLEOTIDE SEQUENCE</scope>
</reference>
<gene>
    <name evidence="1" type="ORF">UFOVP75_180</name>
</gene>
<evidence type="ECO:0000313" key="1">
    <source>
        <dbReference type="EMBL" id="CAB4127405.1"/>
    </source>
</evidence>
<protein>
    <submittedName>
        <fullName evidence="1">Uncharacterized protein</fullName>
    </submittedName>
</protein>
<proteinExistence type="predicted"/>
<dbReference type="EMBL" id="LR796209">
    <property type="protein sequence ID" value="CAB4127405.1"/>
    <property type="molecule type" value="Genomic_DNA"/>
</dbReference>